<dbReference type="EMBL" id="BPLQ01011087">
    <property type="protein sequence ID" value="GIY55539.1"/>
    <property type="molecule type" value="Genomic_DNA"/>
</dbReference>
<dbReference type="Proteomes" id="UP001054837">
    <property type="component" value="Unassembled WGS sequence"/>
</dbReference>
<reference evidence="1 2" key="1">
    <citation type="submission" date="2021-06" db="EMBL/GenBank/DDBJ databases">
        <title>Caerostris darwini draft genome.</title>
        <authorList>
            <person name="Kono N."/>
            <person name="Arakawa K."/>
        </authorList>
    </citation>
    <scope>NUCLEOTIDE SEQUENCE [LARGE SCALE GENOMIC DNA]</scope>
</reference>
<name>A0AAV4UCN2_9ARAC</name>
<dbReference type="AlphaFoldDB" id="A0AAV4UCN2"/>
<evidence type="ECO:0000313" key="1">
    <source>
        <dbReference type="EMBL" id="GIY55539.1"/>
    </source>
</evidence>
<proteinExistence type="predicted"/>
<gene>
    <name evidence="1" type="ORF">CDAR_538561</name>
</gene>
<keyword evidence="2" id="KW-1185">Reference proteome</keyword>
<protein>
    <submittedName>
        <fullName evidence="1">Uncharacterized protein</fullName>
    </submittedName>
</protein>
<accession>A0AAV4UCN2</accession>
<sequence>MNKVSKQWCILLKTKNSMDQYSQNDTSFIEMKYNDLSPIPRRKCNDLTHRTERKKKVCLASQSTLRYRCIDRLRITAHLSSLLQVGNITAAMVIGIFRYTQRDCTSHCTINQTGV</sequence>
<evidence type="ECO:0000313" key="2">
    <source>
        <dbReference type="Proteomes" id="UP001054837"/>
    </source>
</evidence>
<comment type="caution">
    <text evidence="1">The sequence shown here is derived from an EMBL/GenBank/DDBJ whole genome shotgun (WGS) entry which is preliminary data.</text>
</comment>
<organism evidence="1 2">
    <name type="scientific">Caerostris darwini</name>
    <dbReference type="NCBI Taxonomy" id="1538125"/>
    <lineage>
        <taxon>Eukaryota</taxon>
        <taxon>Metazoa</taxon>
        <taxon>Ecdysozoa</taxon>
        <taxon>Arthropoda</taxon>
        <taxon>Chelicerata</taxon>
        <taxon>Arachnida</taxon>
        <taxon>Araneae</taxon>
        <taxon>Araneomorphae</taxon>
        <taxon>Entelegynae</taxon>
        <taxon>Araneoidea</taxon>
        <taxon>Araneidae</taxon>
        <taxon>Caerostris</taxon>
    </lineage>
</organism>